<evidence type="ECO:0000313" key="1">
    <source>
        <dbReference type="EMBL" id="KAH7171482.1"/>
    </source>
</evidence>
<dbReference type="PANTHER" id="PTHR10655:SF63">
    <property type="entry name" value="PHOSPHOLIPASE_CARBOXYLESTERASE_THIOESTERASE DOMAIN-CONTAINING PROTEIN"/>
    <property type="match status" value="1"/>
</dbReference>
<reference evidence="1" key="1">
    <citation type="journal article" date="2021" name="Nat. Commun.">
        <title>Genetic determinants of endophytism in the Arabidopsis root mycobiome.</title>
        <authorList>
            <person name="Mesny F."/>
            <person name="Miyauchi S."/>
            <person name="Thiergart T."/>
            <person name="Pickel B."/>
            <person name="Atanasova L."/>
            <person name="Karlsson M."/>
            <person name="Huettel B."/>
            <person name="Barry K.W."/>
            <person name="Haridas S."/>
            <person name="Chen C."/>
            <person name="Bauer D."/>
            <person name="Andreopoulos W."/>
            <person name="Pangilinan J."/>
            <person name="LaButti K."/>
            <person name="Riley R."/>
            <person name="Lipzen A."/>
            <person name="Clum A."/>
            <person name="Drula E."/>
            <person name="Henrissat B."/>
            <person name="Kohler A."/>
            <person name="Grigoriev I.V."/>
            <person name="Martin F.M."/>
            <person name="Hacquard S."/>
        </authorList>
    </citation>
    <scope>NUCLEOTIDE SEQUENCE</scope>
    <source>
        <strain evidence="1">MPI-CAGE-AT-0147</strain>
    </source>
</reference>
<name>A0A9P9JLZ9_9HYPO</name>
<gene>
    <name evidence="1" type="ORF">EDB81DRAFT_865308</name>
</gene>
<proteinExistence type="predicted"/>
<accession>A0A9P9JLZ9</accession>
<dbReference type="OrthoDB" id="2418081at2759"/>
<dbReference type="GO" id="GO:0005737">
    <property type="term" value="C:cytoplasm"/>
    <property type="evidence" value="ECO:0007669"/>
    <property type="project" value="TreeGrafter"/>
</dbReference>
<dbReference type="AlphaFoldDB" id="A0A9P9JLZ9"/>
<dbReference type="GO" id="GO:0008474">
    <property type="term" value="F:palmitoyl-(protein) hydrolase activity"/>
    <property type="evidence" value="ECO:0007669"/>
    <property type="project" value="TreeGrafter"/>
</dbReference>
<dbReference type="Proteomes" id="UP000738349">
    <property type="component" value="Unassembled WGS sequence"/>
</dbReference>
<dbReference type="GO" id="GO:0052689">
    <property type="term" value="F:carboxylic ester hydrolase activity"/>
    <property type="evidence" value="ECO:0007669"/>
    <property type="project" value="TreeGrafter"/>
</dbReference>
<dbReference type="Gene3D" id="3.40.50.1820">
    <property type="entry name" value="alpha/beta hydrolase"/>
    <property type="match status" value="1"/>
</dbReference>
<protein>
    <recommendedName>
        <fullName evidence="3">Phospholipase/carboxylesterase/thioesterase domain-containing protein</fullName>
    </recommendedName>
</protein>
<evidence type="ECO:0008006" key="3">
    <source>
        <dbReference type="Google" id="ProtNLM"/>
    </source>
</evidence>
<dbReference type="EMBL" id="JAGMUV010000002">
    <property type="protein sequence ID" value="KAH7171482.1"/>
    <property type="molecule type" value="Genomic_DNA"/>
</dbReference>
<comment type="caution">
    <text evidence="1">The sequence shown here is derived from an EMBL/GenBank/DDBJ whole genome shotgun (WGS) entry which is preliminary data.</text>
</comment>
<evidence type="ECO:0000313" key="2">
    <source>
        <dbReference type="Proteomes" id="UP000738349"/>
    </source>
</evidence>
<sequence length="182" mass="19569">MAGSGKLGFGPAHHTLTAMVLHGRGSGAEEFTEELMALLLSDGRGLREALPGWRWVFLSSLEVWSATFQEHMPAWFEAYSLAEPAKERLMVGGRVERLVLGGISQGGAVGIWTLLCEVDLGRGPGGLLGSTNGHDLFVRKMIASDGGKPKASFFGISMLLDHGLDDAYEDIELGWQASRILS</sequence>
<dbReference type="SUPFAM" id="SSF53474">
    <property type="entry name" value="alpha/beta-Hydrolases"/>
    <property type="match status" value="1"/>
</dbReference>
<keyword evidence="2" id="KW-1185">Reference proteome</keyword>
<organism evidence="1 2">
    <name type="scientific">Dactylonectria macrodidyma</name>
    <dbReference type="NCBI Taxonomy" id="307937"/>
    <lineage>
        <taxon>Eukaryota</taxon>
        <taxon>Fungi</taxon>
        <taxon>Dikarya</taxon>
        <taxon>Ascomycota</taxon>
        <taxon>Pezizomycotina</taxon>
        <taxon>Sordariomycetes</taxon>
        <taxon>Hypocreomycetidae</taxon>
        <taxon>Hypocreales</taxon>
        <taxon>Nectriaceae</taxon>
        <taxon>Dactylonectria</taxon>
    </lineage>
</organism>
<dbReference type="InterPro" id="IPR050565">
    <property type="entry name" value="LYPA1-2/EST-like"/>
</dbReference>
<dbReference type="InterPro" id="IPR029058">
    <property type="entry name" value="AB_hydrolase_fold"/>
</dbReference>
<dbReference type="PANTHER" id="PTHR10655">
    <property type="entry name" value="LYSOPHOSPHOLIPASE-RELATED"/>
    <property type="match status" value="1"/>
</dbReference>